<evidence type="ECO:0008006" key="4">
    <source>
        <dbReference type="Google" id="ProtNLM"/>
    </source>
</evidence>
<protein>
    <recommendedName>
        <fullName evidence="4">PEP-CTERM system TPR-repeat protein PrsT</fullName>
    </recommendedName>
</protein>
<dbReference type="AlphaFoldDB" id="A0A1V3A295"/>
<name>A0A1V3A295_9GAMM</name>
<dbReference type="InterPro" id="IPR011990">
    <property type="entry name" value="TPR-like_helical_dom_sf"/>
</dbReference>
<dbReference type="Gene3D" id="1.25.40.10">
    <property type="entry name" value="Tetratricopeptide repeat domain"/>
    <property type="match status" value="4"/>
</dbReference>
<dbReference type="InterPro" id="IPR014266">
    <property type="entry name" value="PEP-CTERM_TPR_PrsT"/>
</dbReference>
<dbReference type="PROSITE" id="PS50005">
    <property type="entry name" value="TPR"/>
    <property type="match status" value="1"/>
</dbReference>
<reference evidence="2 3" key="1">
    <citation type="submission" date="2017-02" db="EMBL/GenBank/DDBJ databases">
        <title>Genomic diversity within the haloalkaliphilic genus Thioalkalivibrio.</title>
        <authorList>
            <person name="Ahn A.-C."/>
            <person name="Meier-Kolthoff J."/>
            <person name="Overmars L."/>
            <person name="Richter M."/>
            <person name="Woyke T."/>
            <person name="Sorokin D.Y."/>
            <person name="Muyzer G."/>
        </authorList>
    </citation>
    <scope>NUCLEOTIDE SEQUENCE [LARGE SCALE GENOMIC DNA]</scope>
    <source>
        <strain evidence="2 3">HL17</strain>
    </source>
</reference>
<dbReference type="PROSITE" id="PS51257">
    <property type="entry name" value="PROKAR_LIPOPROTEIN"/>
    <property type="match status" value="1"/>
</dbReference>
<dbReference type="PANTHER" id="PTHR12558">
    <property type="entry name" value="CELL DIVISION CYCLE 16,23,27"/>
    <property type="match status" value="1"/>
</dbReference>
<keyword evidence="1" id="KW-0802">TPR repeat</keyword>
<comment type="caution">
    <text evidence="2">The sequence shown here is derived from an EMBL/GenBank/DDBJ whole genome shotgun (WGS) entry which is preliminary data.</text>
</comment>
<proteinExistence type="predicted"/>
<dbReference type="PANTHER" id="PTHR12558:SF13">
    <property type="entry name" value="CELL DIVISION CYCLE PROTEIN 27 HOMOLOG"/>
    <property type="match status" value="1"/>
</dbReference>
<evidence type="ECO:0000313" key="2">
    <source>
        <dbReference type="EMBL" id="OOC11419.1"/>
    </source>
</evidence>
<dbReference type="SMART" id="SM00028">
    <property type="entry name" value="TPR"/>
    <property type="match status" value="14"/>
</dbReference>
<dbReference type="Pfam" id="PF13432">
    <property type="entry name" value="TPR_16"/>
    <property type="match status" value="5"/>
</dbReference>
<dbReference type="STRING" id="252474.B1A74_00140"/>
<feature type="repeat" description="TPR" evidence="1">
    <location>
        <begin position="210"/>
        <end position="243"/>
    </location>
</feature>
<evidence type="ECO:0000313" key="3">
    <source>
        <dbReference type="Proteomes" id="UP000189177"/>
    </source>
</evidence>
<dbReference type="InterPro" id="IPR019734">
    <property type="entry name" value="TPR_rpt"/>
</dbReference>
<dbReference type="InterPro" id="IPR011717">
    <property type="entry name" value="TPR-4"/>
</dbReference>
<dbReference type="SUPFAM" id="SSF48452">
    <property type="entry name" value="TPR-like"/>
    <property type="match status" value="4"/>
</dbReference>
<accession>A0A1V3A295</accession>
<dbReference type="Proteomes" id="UP000189177">
    <property type="component" value="Unassembled WGS sequence"/>
</dbReference>
<organism evidence="2 3">
    <name type="scientific">Thioalkalivibrio halophilus</name>
    <dbReference type="NCBI Taxonomy" id="252474"/>
    <lineage>
        <taxon>Bacteria</taxon>
        <taxon>Pseudomonadati</taxon>
        <taxon>Pseudomonadota</taxon>
        <taxon>Gammaproteobacteria</taxon>
        <taxon>Chromatiales</taxon>
        <taxon>Ectothiorhodospiraceae</taxon>
        <taxon>Thioalkalivibrio</taxon>
    </lineage>
</organism>
<gene>
    <name evidence="2" type="ORF">B1A74_00140</name>
</gene>
<keyword evidence="3" id="KW-1185">Reference proteome</keyword>
<evidence type="ECO:0000256" key="1">
    <source>
        <dbReference type="PROSITE-ProRule" id="PRU00339"/>
    </source>
</evidence>
<dbReference type="EMBL" id="MUZR01000002">
    <property type="protein sequence ID" value="OOC11419.1"/>
    <property type="molecule type" value="Genomic_DNA"/>
</dbReference>
<dbReference type="Pfam" id="PF07721">
    <property type="entry name" value="TPR_4"/>
    <property type="match status" value="1"/>
</dbReference>
<sequence length="934" mass="103181">MKNPYPQRPARFRHSRPAFPTALLTLALLAATGCDGLGGASEADYLERADQYMERGDYAAAIIEYRNALREESRAPTRAGLGLAYHHHGQHDNAVSHLERAWHQQEQPDLVLPLARSLFHLNRLEEIEDLDPPAHLTDTEKAEFLSYQALGLVRAGDTESGHERLEQARSLDPGLAILHLTEAEKAFRDGDIEAAFTAVRAALDADEELGAAWSLKGDLKRVEGDVDAALAAYDRSVELRPDQITERLKRGFAHFHLENMEAAAADAEVLRTGAPGHPGGHFLQGMIHFHQDEYDQAQAYLEESLSAARNYRAAMPYLAAIHLENGNLTQAEHQLQRHRALGESTSMTYQLQARIHLERDETDHARRVLANALESRPELTPELGNLLAAVYLETGHTEQGEALLRTSIEEGHATPTMRRMLAQVLVERGEEDEAAAVRESTAGESGNTAEAEAMTHLGAGRYSRALELTREMIADAPDAAQGYNVKGAALLGLDRVEEARLTFQEGLQKVPDSISLAMNLGSLELRMGHRDAATEVFEELQRRQPGHPGSAMRLAGMALSDGRPEQAAEWLEPAIEQAPDQLQPRLIMARAQLAQDRPDAAVETLAQTLERHPEEPEALFAMADVQERRGAPEEAVDPMRRLTSLRPDNATFQFRLARVLAASGAPEESVVALREVLSLNPERMDARQALVRQLSLMGQVDEAREAFGPLEEAGPDLPAVKAQRAWFEARAGDHEAAAKSYSAAIEQQPRREWLAERHQVRMAAGQTEQALSELEEWLQRNPEDPGARHLLGSTLVELGEEESAISTYRVLLARHEDDVIALNNLAWLLRERDNEQALDHARRARDLAPDHSVVLDTLGVVLLYGDQPGEAREVLETAFDDAASTPDIGYNLARARDRAGDSTGARTLLEAILQEGGDFPERNEARALHDQLAR</sequence>
<dbReference type="GO" id="GO:0042802">
    <property type="term" value="F:identical protein binding"/>
    <property type="evidence" value="ECO:0007669"/>
    <property type="project" value="InterPro"/>
</dbReference>
<dbReference type="RefSeq" id="WP_077243411.1">
    <property type="nucleotide sequence ID" value="NZ_MUZR01000002.1"/>
</dbReference>
<dbReference type="OrthoDB" id="5959200at2"/>
<dbReference type="Pfam" id="PF14559">
    <property type="entry name" value="TPR_19"/>
    <property type="match status" value="3"/>
</dbReference>
<dbReference type="NCBIfam" id="TIGR02917">
    <property type="entry name" value="PEP_TPR_lipo"/>
    <property type="match status" value="1"/>
</dbReference>